<proteinExistence type="predicted"/>
<gene>
    <name evidence="2" type="ORF">ENT92_01350</name>
    <name evidence="1" type="ORF">ENU14_03325</name>
</gene>
<protein>
    <submittedName>
        <fullName evidence="1">Uncharacterized protein</fullName>
    </submittedName>
</protein>
<sequence>MSSKQYICKRDGKPMYLIEETEKLSTGEYRITFTYRCLVCGYSISNEQLIIKKNETGDIVLNRRIRRER</sequence>
<dbReference type="EMBL" id="DTBJ01000022">
    <property type="protein sequence ID" value="HGM58603.1"/>
    <property type="molecule type" value="Genomic_DNA"/>
</dbReference>
<organism evidence="1">
    <name type="scientific">Staphylothermus marinus</name>
    <dbReference type="NCBI Taxonomy" id="2280"/>
    <lineage>
        <taxon>Archaea</taxon>
        <taxon>Thermoproteota</taxon>
        <taxon>Thermoprotei</taxon>
        <taxon>Desulfurococcales</taxon>
        <taxon>Desulfurococcaceae</taxon>
        <taxon>Staphylothermus</taxon>
    </lineage>
</organism>
<reference evidence="1" key="1">
    <citation type="journal article" date="2020" name="mSystems">
        <title>Genome- and Community-Level Interaction Insights into Carbon Utilization and Element Cycling Functions of Hydrothermarchaeota in Hydrothermal Sediment.</title>
        <authorList>
            <person name="Zhou Z."/>
            <person name="Liu Y."/>
            <person name="Xu W."/>
            <person name="Pan J."/>
            <person name="Luo Z.H."/>
            <person name="Li M."/>
        </authorList>
    </citation>
    <scope>NUCLEOTIDE SEQUENCE [LARGE SCALE GENOMIC DNA]</scope>
    <source>
        <strain evidence="2">SpSt-622</strain>
        <strain evidence="1">SpSt-642</strain>
    </source>
</reference>
<evidence type="ECO:0000313" key="2">
    <source>
        <dbReference type="EMBL" id="HGU64849.1"/>
    </source>
</evidence>
<name>A0A7C4H936_STAMA</name>
<dbReference type="EMBL" id="DTAN01000054">
    <property type="protein sequence ID" value="HGU64849.1"/>
    <property type="molecule type" value="Genomic_DNA"/>
</dbReference>
<evidence type="ECO:0000313" key="1">
    <source>
        <dbReference type="EMBL" id="HGM58603.1"/>
    </source>
</evidence>
<dbReference type="AlphaFoldDB" id="A0A7C4H936"/>
<comment type="caution">
    <text evidence="1">The sequence shown here is derived from an EMBL/GenBank/DDBJ whole genome shotgun (WGS) entry which is preliminary data.</text>
</comment>
<accession>A0A7C4H936</accession>